<feature type="compositionally biased region" description="Polar residues" evidence="1">
    <location>
        <begin position="217"/>
        <end position="233"/>
    </location>
</feature>
<feature type="compositionally biased region" description="Polar residues" evidence="1">
    <location>
        <begin position="8"/>
        <end position="70"/>
    </location>
</feature>
<feature type="region of interest" description="Disordered" evidence="1">
    <location>
        <begin position="293"/>
        <end position="312"/>
    </location>
</feature>
<dbReference type="AlphaFoldDB" id="A0AAD5RYS8"/>
<feature type="region of interest" description="Disordered" evidence="1">
    <location>
        <begin position="352"/>
        <end position="373"/>
    </location>
</feature>
<evidence type="ECO:0000313" key="2">
    <source>
        <dbReference type="EMBL" id="KAJ2907222.1"/>
    </source>
</evidence>
<dbReference type="Proteomes" id="UP001201980">
    <property type="component" value="Unassembled WGS sequence"/>
</dbReference>
<organism evidence="2 3">
    <name type="scientific">Zalerion maritima</name>
    <dbReference type="NCBI Taxonomy" id="339359"/>
    <lineage>
        <taxon>Eukaryota</taxon>
        <taxon>Fungi</taxon>
        <taxon>Dikarya</taxon>
        <taxon>Ascomycota</taxon>
        <taxon>Pezizomycotina</taxon>
        <taxon>Sordariomycetes</taxon>
        <taxon>Lulworthiomycetidae</taxon>
        <taxon>Lulworthiales</taxon>
        <taxon>Lulworthiaceae</taxon>
        <taxon>Zalerion</taxon>
    </lineage>
</organism>
<feature type="region of interest" description="Disordered" evidence="1">
    <location>
        <begin position="197"/>
        <end position="233"/>
    </location>
</feature>
<dbReference type="EMBL" id="JAKWBI020000003">
    <property type="protein sequence ID" value="KAJ2907222.1"/>
    <property type="molecule type" value="Genomic_DNA"/>
</dbReference>
<proteinExistence type="predicted"/>
<sequence>MPARGSPLRQQVPQRSSNRSYHASTSYPHHQLSTPNTHSNTLSPSINTPTRSENTENTASNQPLPTTTGSYPAPGLPGSAGNPPATHPYGSANPRILSVLVPDPRKVLEKLHLEGSSEVHALPTSLLYSRYETAVRDTASAFNSSGAELVRIRNGNGGLSSISSAPPRPYYYARDSRQRGSVLQILRTLVNQGEARKASNLAGHASQVSSQDHDQGTNETTIDETTQYGTNGKSQTVVVERELHMSPPATSEPPETLELKVVSQTLVHAPSGSSGAMEVGEPTAGHVENAATTPKNDGSHQGTHLTPRVSPQEGIDRYFMHRTPSGYKLGEYFFSPIRERFDWADECEESAECDELLESDQPGPATERTPVRY</sequence>
<gene>
    <name evidence="2" type="ORF">MKZ38_006516</name>
</gene>
<name>A0AAD5RYS8_9PEZI</name>
<accession>A0AAD5RYS8</accession>
<feature type="region of interest" description="Disordered" evidence="1">
    <location>
        <begin position="1"/>
        <end position="90"/>
    </location>
</feature>
<protein>
    <submittedName>
        <fullName evidence="2">Uncharacterized protein</fullName>
    </submittedName>
</protein>
<evidence type="ECO:0000256" key="1">
    <source>
        <dbReference type="SAM" id="MobiDB-lite"/>
    </source>
</evidence>
<feature type="compositionally biased region" description="Polar residues" evidence="1">
    <location>
        <begin position="293"/>
        <end position="304"/>
    </location>
</feature>
<evidence type="ECO:0000313" key="3">
    <source>
        <dbReference type="Proteomes" id="UP001201980"/>
    </source>
</evidence>
<reference evidence="2" key="1">
    <citation type="submission" date="2022-07" db="EMBL/GenBank/DDBJ databases">
        <title>Draft genome sequence of Zalerion maritima ATCC 34329, a (micro)plastics degrading marine fungus.</title>
        <authorList>
            <person name="Paco A."/>
            <person name="Goncalves M.F.M."/>
            <person name="Rocha-Santos T.A.P."/>
            <person name="Alves A."/>
        </authorList>
    </citation>
    <scope>NUCLEOTIDE SEQUENCE</scope>
    <source>
        <strain evidence="2">ATCC 34329</strain>
    </source>
</reference>
<keyword evidence="3" id="KW-1185">Reference proteome</keyword>
<comment type="caution">
    <text evidence="2">The sequence shown here is derived from an EMBL/GenBank/DDBJ whole genome shotgun (WGS) entry which is preliminary data.</text>
</comment>